<dbReference type="HOGENOM" id="CLU_2630483_0_0_5"/>
<gene>
    <name evidence="2" type="ORF">ABI_47630</name>
</gene>
<evidence type="ECO:0000313" key="3">
    <source>
        <dbReference type="Proteomes" id="UP000006512"/>
    </source>
</evidence>
<keyword evidence="3" id="KW-1185">Reference proteome</keyword>
<feature type="compositionally biased region" description="Polar residues" evidence="1">
    <location>
        <begin position="67"/>
        <end position="77"/>
    </location>
</feature>
<dbReference type="AlphaFoldDB" id="F4QUB5"/>
<protein>
    <submittedName>
        <fullName evidence="2">Uncharacterized protein</fullName>
    </submittedName>
</protein>
<reference evidence="3" key="1">
    <citation type="submission" date="2011-03" db="EMBL/GenBank/DDBJ databases">
        <title>Draft genome sequence of Brevundimonas diminuta.</title>
        <authorList>
            <person name="Brown P.J.B."/>
            <person name="Buechlein A."/>
            <person name="Hemmerich C."/>
            <person name="Brun Y.V."/>
        </authorList>
    </citation>
    <scope>NUCLEOTIDE SEQUENCE [LARGE SCALE GENOMIC DNA]</scope>
    <source>
        <strain evidence="3">C19</strain>
    </source>
</reference>
<dbReference type="RefSeq" id="WP_006275537.1">
    <property type="nucleotide sequence ID" value="NZ_GL883081.1"/>
</dbReference>
<feature type="region of interest" description="Disordered" evidence="1">
    <location>
        <begin position="57"/>
        <end position="77"/>
    </location>
</feature>
<dbReference type="Proteomes" id="UP000006512">
    <property type="component" value="Unassembled WGS sequence"/>
</dbReference>
<name>F4QUB5_9CAUL</name>
<evidence type="ECO:0000313" key="2">
    <source>
        <dbReference type="EMBL" id="EGF89415.1"/>
    </source>
</evidence>
<accession>F4QUB5</accession>
<dbReference type="EMBL" id="GL883081">
    <property type="protein sequence ID" value="EGF89415.1"/>
    <property type="molecule type" value="Genomic_DNA"/>
</dbReference>
<sequence length="77" mass="8245">MSSSIRVIAAERTISGYLLTLRFDGSPRTVRLSSSCETQAEAVADVWSQLRQLGVGTRPDFDAAPTADTTGNDLSKV</sequence>
<proteinExistence type="predicted"/>
<organism evidence="2 3">
    <name type="scientific">Asticcacaulis biprosthecium C19</name>
    <dbReference type="NCBI Taxonomy" id="715226"/>
    <lineage>
        <taxon>Bacteria</taxon>
        <taxon>Pseudomonadati</taxon>
        <taxon>Pseudomonadota</taxon>
        <taxon>Alphaproteobacteria</taxon>
        <taxon>Caulobacterales</taxon>
        <taxon>Caulobacteraceae</taxon>
        <taxon>Asticcacaulis</taxon>
    </lineage>
</organism>
<dbReference type="OrthoDB" id="9869923at2"/>
<evidence type="ECO:0000256" key="1">
    <source>
        <dbReference type="SAM" id="MobiDB-lite"/>
    </source>
</evidence>